<geneLocation type="mitochondrion" evidence="2"/>
<organism evidence="2">
    <name type="scientific">Picea glauca</name>
    <name type="common">White spruce</name>
    <name type="synonym">Pinus glauca</name>
    <dbReference type="NCBI Taxonomy" id="3330"/>
    <lineage>
        <taxon>Eukaryota</taxon>
        <taxon>Viridiplantae</taxon>
        <taxon>Streptophyta</taxon>
        <taxon>Embryophyta</taxon>
        <taxon>Tracheophyta</taxon>
        <taxon>Spermatophyta</taxon>
        <taxon>Pinopsida</taxon>
        <taxon>Pinidae</taxon>
        <taxon>Conifers I</taxon>
        <taxon>Pinales</taxon>
        <taxon>Pinaceae</taxon>
        <taxon>Picea</taxon>
    </lineage>
</organism>
<feature type="compositionally biased region" description="Basic and acidic residues" evidence="1">
    <location>
        <begin position="43"/>
        <end position="53"/>
    </location>
</feature>
<gene>
    <name evidence="2" type="ORF">ABT39_MTgene5627</name>
</gene>
<comment type="caution">
    <text evidence="2">The sequence shown here is derived from an EMBL/GenBank/DDBJ whole genome shotgun (WGS) entry which is preliminary data.</text>
</comment>
<feature type="region of interest" description="Disordered" evidence="1">
    <location>
        <begin position="24"/>
        <end position="95"/>
    </location>
</feature>
<evidence type="ECO:0000256" key="1">
    <source>
        <dbReference type="SAM" id="MobiDB-lite"/>
    </source>
</evidence>
<sequence length="122" mass="13893">MIPPGRRIQVSTGSFSPSLTHQFHSQFHSHRGIPRQSFSYIPIDKDPSRKDPSGKGTYPYRNAVTTELTHSHLADRYRTAGLPNSATTHSRAETDRRSLLTRQLMQSMHSIPLLDVRCFSFK</sequence>
<dbReference type="AlphaFoldDB" id="A0A101LY35"/>
<reference evidence="2" key="1">
    <citation type="journal article" date="2015" name="Genome Biol. Evol.">
        <title>Organellar Genomes of White Spruce (Picea glauca): Assembly and Annotation.</title>
        <authorList>
            <person name="Jackman S.D."/>
            <person name="Warren R.L."/>
            <person name="Gibb E.A."/>
            <person name="Vandervalk B.P."/>
            <person name="Mohamadi H."/>
            <person name="Chu J."/>
            <person name="Raymond A."/>
            <person name="Pleasance S."/>
            <person name="Coope R."/>
            <person name="Wildung M.R."/>
            <person name="Ritland C.E."/>
            <person name="Bousquet J."/>
            <person name="Jones S.J."/>
            <person name="Bohlmann J."/>
            <person name="Birol I."/>
        </authorList>
    </citation>
    <scope>NUCLEOTIDE SEQUENCE [LARGE SCALE GENOMIC DNA]</scope>
    <source>
        <tissue evidence="2">Flushing bud</tissue>
    </source>
</reference>
<dbReference type="EMBL" id="LKAM01000007">
    <property type="protein sequence ID" value="KUM47441.1"/>
    <property type="molecule type" value="Genomic_DNA"/>
</dbReference>
<name>A0A101LY35_PICGL</name>
<keyword evidence="2" id="KW-0496">Mitochondrion</keyword>
<proteinExistence type="predicted"/>
<protein>
    <submittedName>
        <fullName evidence="2">Uncharacterized protein</fullName>
    </submittedName>
</protein>
<feature type="compositionally biased region" description="Basic and acidic residues" evidence="1">
    <location>
        <begin position="69"/>
        <end position="78"/>
    </location>
</feature>
<accession>A0A101LY35</accession>
<evidence type="ECO:0000313" key="2">
    <source>
        <dbReference type="EMBL" id="KUM47441.1"/>
    </source>
</evidence>